<dbReference type="Proteomes" id="UP000824988">
    <property type="component" value="Chromosome"/>
</dbReference>
<reference evidence="1" key="1">
    <citation type="submission" date="2019-06" db="EMBL/GenBank/DDBJ databases">
        <title>Complete genome sequence of Methylogaea oryzae strain JCM16910.</title>
        <authorList>
            <person name="Asakawa S."/>
        </authorList>
    </citation>
    <scope>NUCLEOTIDE SEQUENCE</scope>
    <source>
        <strain evidence="1">E10</strain>
    </source>
</reference>
<protein>
    <submittedName>
        <fullName evidence="1">Uncharacterized protein</fullName>
    </submittedName>
</protein>
<organism evidence="1 2">
    <name type="scientific">Methylogaea oryzae</name>
    <dbReference type="NCBI Taxonomy" id="1295382"/>
    <lineage>
        <taxon>Bacteria</taxon>
        <taxon>Pseudomonadati</taxon>
        <taxon>Pseudomonadota</taxon>
        <taxon>Gammaproteobacteria</taxon>
        <taxon>Methylococcales</taxon>
        <taxon>Methylococcaceae</taxon>
        <taxon>Methylogaea</taxon>
    </lineage>
</organism>
<evidence type="ECO:0000313" key="1">
    <source>
        <dbReference type="EMBL" id="BBL72318.1"/>
    </source>
</evidence>
<dbReference type="EMBL" id="AP019782">
    <property type="protein sequence ID" value="BBL72318.1"/>
    <property type="molecule type" value="Genomic_DNA"/>
</dbReference>
<dbReference type="AlphaFoldDB" id="A0A8D4VQQ8"/>
<sequence>MALLLSGCVWLRLLETKNQIAEFDQNFHVDSGEHFILHFHRPTLLSEDFTYLSGIEPTARQPLPNGKRNNYVFQKLNGTGDVTRAPAGDLVFELSFDNQDRLVSWDFSPVFLAIAPPAFLEASLRSLGSANIDQANQKVSADPAHLEKIADKLPPRSKVVAALGEPLEIVEKGGSLRYTYKFRLDGRAVDEDHEKNRIAVAKLYFDKQTDRLSKMSGRFAGLKLTINYRRFTKDEHEAGT</sequence>
<accession>A0A8D4VQQ8</accession>
<gene>
    <name evidence="1" type="ORF">MoryE10_29240</name>
</gene>
<proteinExistence type="predicted"/>
<dbReference type="KEGG" id="moz:MoryE10_29240"/>
<name>A0A8D4VQQ8_9GAMM</name>
<keyword evidence="2" id="KW-1185">Reference proteome</keyword>
<evidence type="ECO:0000313" key="2">
    <source>
        <dbReference type="Proteomes" id="UP000824988"/>
    </source>
</evidence>